<dbReference type="EMBL" id="QEWH01000006">
    <property type="protein sequence ID" value="RBA50026.1"/>
    <property type="molecule type" value="Genomic_DNA"/>
</dbReference>
<accession>A0A350EF20</accession>
<comment type="caution">
    <text evidence="1">The sequence shown here is derived from an EMBL/GenBank/DDBJ whole genome shotgun (WGS) entry which is preliminary data.</text>
</comment>
<evidence type="ECO:0000313" key="1">
    <source>
        <dbReference type="EMBL" id="RBA50026.1"/>
    </source>
</evidence>
<dbReference type="Proteomes" id="UP000253688">
    <property type="component" value="Unassembled WGS sequence"/>
</dbReference>
<dbReference type="AlphaFoldDB" id="A0A350EF20"/>
<sequence>MVYIRRMGKAVICFHHQPFKIMIRFCSYINHLIKISLGENKLAAKVYNSILALNCGKCFPVFCKN</sequence>
<reference evidence="1 2" key="1">
    <citation type="submission" date="2018-04" db="EMBL/GenBank/DDBJ databases">
        <title>Acinetobacter junii Genome sequencing and assembly.</title>
        <authorList>
            <person name="Su J."/>
            <person name="Rensing C."/>
            <person name="Mazhar H.S."/>
        </authorList>
    </citation>
    <scope>NUCLEOTIDE SEQUENCE [LARGE SCALE GENOMIC DNA]</scope>
    <source>
        <strain evidence="1 2">SC22</strain>
    </source>
</reference>
<proteinExistence type="predicted"/>
<dbReference type="KEGG" id="ajn:BVL33_03735"/>
<protein>
    <submittedName>
        <fullName evidence="1">Uncharacterized protein</fullName>
    </submittedName>
</protein>
<gene>
    <name evidence="1" type="ORF">DC346_01275</name>
</gene>
<name>A0A350EF20_ACIJU</name>
<evidence type="ECO:0000313" key="2">
    <source>
        <dbReference type="Proteomes" id="UP000253688"/>
    </source>
</evidence>
<organism evidence="1 2">
    <name type="scientific">Acinetobacter junii</name>
    <dbReference type="NCBI Taxonomy" id="40215"/>
    <lineage>
        <taxon>Bacteria</taxon>
        <taxon>Pseudomonadati</taxon>
        <taxon>Pseudomonadota</taxon>
        <taxon>Gammaproteobacteria</taxon>
        <taxon>Moraxellales</taxon>
        <taxon>Moraxellaceae</taxon>
        <taxon>Acinetobacter</taxon>
    </lineage>
</organism>